<feature type="transmembrane region" description="Helical" evidence="1">
    <location>
        <begin position="9"/>
        <end position="30"/>
    </location>
</feature>
<organism evidence="2 4">
    <name type="scientific">Roseinatronobacter monicus</name>
    <dbReference type="NCBI Taxonomy" id="393481"/>
    <lineage>
        <taxon>Bacteria</taxon>
        <taxon>Pseudomonadati</taxon>
        <taxon>Pseudomonadota</taxon>
        <taxon>Alphaproteobacteria</taxon>
        <taxon>Rhodobacterales</taxon>
        <taxon>Paracoccaceae</taxon>
        <taxon>Roseinatronobacter</taxon>
    </lineage>
</organism>
<evidence type="ECO:0000313" key="2">
    <source>
        <dbReference type="EMBL" id="TQM89580.1"/>
    </source>
</evidence>
<reference evidence="2 4" key="1">
    <citation type="submission" date="2019-06" db="EMBL/GenBank/DDBJ databases">
        <title>Genomic Encyclopedia of Archaeal and Bacterial Type Strains, Phase II (KMG-II): from individual species to whole genera.</title>
        <authorList>
            <person name="Goeker M."/>
        </authorList>
    </citation>
    <scope>NUCLEOTIDE SEQUENCE [LARGE SCALE GENOMIC DNA]</scope>
    <source>
        <strain evidence="2 4">DSM 18423</strain>
    </source>
</reference>
<dbReference type="Proteomes" id="UP000320582">
    <property type="component" value="Unassembled WGS sequence"/>
</dbReference>
<comment type="caution">
    <text evidence="2">The sequence shown here is derived from an EMBL/GenBank/DDBJ whole genome shotgun (WGS) entry which is preliminary data.</text>
</comment>
<sequence>MTKLAKDAFGIASLVAVTAAFIGLHSWMFVQ</sequence>
<name>A0A543K3B7_9RHOB</name>
<keyword evidence="1" id="KW-0812">Transmembrane</keyword>
<evidence type="ECO:0000313" key="3">
    <source>
        <dbReference type="EMBL" id="TQM90410.1"/>
    </source>
</evidence>
<keyword evidence="1" id="KW-0472">Membrane</keyword>
<dbReference type="EMBL" id="VFPT01000006">
    <property type="protein sequence ID" value="TQM89580.1"/>
    <property type="molecule type" value="Genomic_DNA"/>
</dbReference>
<dbReference type="AlphaFoldDB" id="A0A543K3B7"/>
<keyword evidence="4" id="KW-1185">Reference proteome</keyword>
<keyword evidence="1" id="KW-1133">Transmembrane helix</keyword>
<protein>
    <submittedName>
        <fullName evidence="2">Uncharacterized protein</fullName>
    </submittedName>
</protein>
<proteinExistence type="predicted"/>
<evidence type="ECO:0000313" key="4">
    <source>
        <dbReference type="Proteomes" id="UP000320582"/>
    </source>
</evidence>
<evidence type="ECO:0000256" key="1">
    <source>
        <dbReference type="SAM" id="Phobius"/>
    </source>
</evidence>
<accession>A0A543K3B7</accession>
<dbReference type="EMBL" id="VFPT01000002">
    <property type="protein sequence ID" value="TQM90410.1"/>
    <property type="molecule type" value="Genomic_DNA"/>
</dbReference>
<gene>
    <name evidence="3" type="ORF">BD293_3790</name>
    <name evidence="2" type="ORF">BD293_4602</name>
</gene>